<protein>
    <submittedName>
        <fullName evidence="3">G_PROTEIN_RECEP_F1_2 domain-containing protein</fullName>
    </submittedName>
</protein>
<reference evidence="3" key="1">
    <citation type="submission" date="2017-02" db="UniProtKB">
        <authorList>
            <consortium name="WormBaseParasite"/>
        </authorList>
    </citation>
    <scope>IDENTIFICATION</scope>
</reference>
<keyword evidence="1" id="KW-0812">Transmembrane</keyword>
<evidence type="ECO:0000313" key="2">
    <source>
        <dbReference type="Proteomes" id="UP000038045"/>
    </source>
</evidence>
<feature type="transmembrane region" description="Helical" evidence="1">
    <location>
        <begin position="98"/>
        <end position="116"/>
    </location>
</feature>
<dbReference type="AlphaFoldDB" id="A0A0N5A6U0"/>
<feature type="transmembrane region" description="Helical" evidence="1">
    <location>
        <begin position="128"/>
        <end position="145"/>
    </location>
</feature>
<dbReference type="STRING" id="131310.A0A0N5A6U0"/>
<keyword evidence="1" id="KW-1133">Transmembrane helix</keyword>
<dbReference type="Proteomes" id="UP000038045">
    <property type="component" value="Unplaced"/>
</dbReference>
<proteinExistence type="predicted"/>
<name>A0A0N5A6U0_PARTI</name>
<organism evidence="2 3">
    <name type="scientific">Parastrongyloides trichosuri</name>
    <name type="common">Possum-specific nematode worm</name>
    <dbReference type="NCBI Taxonomy" id="131310"/>
    <lineage>
        <taxon>Eukaryota</taxon>
        <taxon>Metazoa</taxon>
        <taxon>Ecdysozoa</taxon>
        <taxon>Nematoda</taxon>
        <taxon>Chromadorea</taxon>
        <taxon>Rhabditida</taxon>
        <taxon>Tylenchina</taxon>
        <taxon>Panagrolaimomorpha</taxon>
        <taxon>Strongyloidoidea</taxon>
        <taxon>Strongyloididae</taxon>
        <taxon>Parastrongyloides</taxon>
    </lineage>
</organism>
<keyword evidence="1" id="KW-0472">Membrane</keyword>
<dbReference type="Pfam" id="PF10326">
    <property type="entry name" value="7TM_GPCR_Str"/>
    <property type="match status" value="1"/>
</dbReference>
<keyword evidence="2" id="KW-1185">Reference proteome</keyword>
<feature type="transmembrane region" description="Helical" evidence="1">
    <location>
        <begin position="190"/>
        <end position="216"/>
    </location>
</feature>
<evidence type="ECO:0000256" key="1">
    <source>
        <dbReference type="SAM" id="Phobius"/>
    </source>
</evidence>
<accession>A0A0N5A6U0</accession>
<dbReference type="InterPro" id="IPR019428">
    <property type="entry name" value="7TM_GPCR_serpentine_rcpt_Str"/>
</dbReference>
<evidence type="ECO:0000313" key="3">
    <source>
        <dbReference type="WBParaSite" id="PTRK_0001772450.1"/>
    </source>
</evidence>
<feature type="transmembrane region" description="Helical" evidence="1">
    <location>
        <begin position="56"/>
        <end position="78"/>
    </location>
</feature>
<sequence>MSTIGESYKNGYIYKIRYYLHISCYISSFLGFFGNLLLVKILYFLKKKVVGSYRKLLIHIAITDLIFASTIFLVIQVMEPINGYIVSWNFGLIRYLPTFWHIALLSIHINLYYFTVSNNVIIFIYRYNILKLLNKLWITNFFLIWKEMKWILMLTTCPLKKDGYVIQVMEPINGYIVSWNFGLIRYLPTFWHIALLSIHINLYYFTVSNNVIIFIYRYNILVRHVYHIQIN</sequence>
<feature type="transmembrane region" description="Helical" evidence="1">
    <location>
        <begin position="18"/>
        <end position="44"/>
    </location>
</feature>
<dbReference type="WBParaSite" id="PTRK_0001772450.1">
    <property type="protein sequence ID" value="PTRK_0001772450.1"/>
    <property type="gene ID" value="PTRK_0001772450"/>
</dbReference>